<dbReference type="GO" id="GO:0007032">
    <property type="term" value="P:endosome organization"/>
    <property type="evidence" value="ECO:0007669"/>
    <property type="project" value="TreeGrafter"/>
</dbReference>
<dbReference type="Proteomes" id="UP000553632">
    <property type="component" value="Unassembled WGS sequence"/>
</dbReference>
<dbReference type="EMBL" id="JABANO010011312">
    <property type="protein sequence ID" value="KAF4743689.1"/>
    <property type="molecule type" value="Genomic_DNA"/>
</dbReference>
<keyword evidence="3" id="KW-0862">Zinc</keyword>
<evidence type="ECO:0000256" key="3">
    <source>
        <dbReference type="ARBA" id="ARBA00022833"/>
    </source>
</evidence>
<dbReference type="GO" id="GO:0006904">
    <property type="term" value="P:vesicle docking involved in exocytosis"/>
    <property type="evidence" value="ECO:0007669"/>
    <property type="project" value="TreeGrafter"/>
</dbReference>
<dbReference type="GO" id="GO:0008270">
    <property type="term" value="F:zinc ion binding"/>
    <property type="evidence" value="ECO:0007669"/>
    <property type="project" value="UniProtKB-KW"/>
</dbReference>
<evidence type="ECO:0000313" key="6">
    <source>
        <dbReference type="EMBL" id="KAF4743689.1"/>
    </source>
</evidence>
<name>A0A7J6RD14_PEROL</name>
<dbReference type="EMBL" id="JABANM010023029">
    <property type="protein sequence ID" value="KAF4718584.1"/>
    <property type="molecule type" value="Genomic_DNA"/>
</dbReference>
<dbReference type="PANTHER" id="PTHR23323">
    <property type="entry name" value="VACUOLAR PROTEIN SORTING-ASSOCIATED PROTEIN"/>
    <property type="match status" value="1"/>
</dbReference>
<organism evidence="5 8">
    <name type="scientific">Perkinsus olseni</name>
    <name type="common">Perkinsus atlanticus</name>
    <dbReference type="NCBI Taxonomy" id="32597"/>
    <lineage>
        <taxon>Eukaryota</taxon>
        <taxon>Sar</taxon>
        <taxon>Alveolata</taxon>
        <taxon>Perkinsozoa</taxon>
        <taxon>Perkinsea</taxon>
        <taxon>Perkinsida</taxon>
        <taxon>Perkinsidae</taxon>
        <taxon>Perkinsus</taxon>
    </lineage>
</organism>
<keyword evidence="7" id="KW-1185">Reference proteome</keyword>
<evidence type="ECO:0000313" key="7">
    <source>
        <dbReference type="Proteomes" id="UP000553632"/>
    </source>
</evidence>
<feature type="coiled-coil region" evidence="4">
    <location>
        <begin position="295"/>
        <end position="322"/>
    </location>
</feature>
<dbReference type="Proteomes" id="UP000574390">
    <property type="component" value="Unassembled WGS sequence"/>
</dbReference>
<evidence type="ECO:0000313" key="8">
    <source>
        <dbReference type="Proteomes" id="UP000574390"/>
    </source>
</evidence>
<dbReference type="GO" id="GO:0030897">
    <property type="term" value="C:HOPS complex"/>
    <property type="evidence" value="ECO:0007669"/>
    <property type="project" value="TreeGrafter"/>
</dbReference>
<dbReference type="GO" id="GO:0007033">
    <property type="term" value="P:vacuole organization"/>
    <property type="evidence" value="ECO:0007669"/>
    <property type="project" value="TreeGrafter"/>
</dbReference>
<protein>
    <submittedName>
        <fullName evidence="5">Vacuolar protein sorting-associated protein 18 like protein</fullName>
    </submittedName>
</protein>
<evidence type="ECO:0000256" key="2">
    <source>
        <dbReference type="ARBA" id="ARBA00022771"/>
    </source>
</evidence>
<keyword evidence="2" id="KW-0863">Zinc-finger</keyword>
<dbReference type="PANTHER" id="PTHR23323:SF26">
    <property type="entry name" value="VACUOLAR PROTEIN SORTING-ASSOCIATED PROTEIN 18 HOMOLOG"/>
    <property type="match status" value="1"/>
</dbReference>
<feature type="non-terminal residue" evidence="5">
    <location>
        <position position="1"/>
    </location>
</feature>
<dbReference type="GO" id="GO:0005768">
    <property type="term" value="C:endosome"/>
    <property type="evidence" value="ECO:0007669"/>
    <property type="project" value="TreeGrafter"/>
</dbReference>
<evidence type="ECO:0000256" key="4">
    <source>
        <dbReference type="SAM" id="Coils"/>
    </source>
</evidence>
<evidence type="ECO:0000313" key="5">
    <source>
        <dbReference type="EMBL" id="KAF4718584.1"/>
    </source>
</evidence>
<evidence type="ECO:0000256" key="1">
    <source>
        <dbReference type="ARBA" id="ARBA00022723"/>
    </source>
</evidence>
<feature type="non-terminal residue" evidence="5">
    <location>
        <position position="324"/>
    </location>
</feature>
<accession>A0A7J6RD14</accession>
<dbReference type="GO" id="GO:0030674">
    <property type="term" value="F:protein-macromolecule adaptor activity"/>
    <property type="evidence" value="ECO:0007669"/>
    <property type="project" value="TreeGrafter"/>
</dbReference>
<proteinExistence type="predicted"/>
<dbReference type="GO" id="GO:0048284">
    <property type="term" value="P:organelle fusion"/>
    <property type="evidence" value="ECO:0007669"/>
    <property type="project" value="TreeGrafter"/>
</dbReference>
<sequence>LYKLLESNGLFDSTVLVAECLGDVRKAVETMVSRGQTERALEQLYRYDATKERDDLIYEFGPILFRLHSQQLVEYLMAAPSSGVGGWQTVDPQRLLPAFRGALSAGEHSEARRASATEYLTHCCCSAGGNRLSRTMQLVAGEPSSWTGLMDLLTQLKAMEPDETGEEQELCRYIRTQGEMPHFDVTFALRTCYSMGKTRALTVAYGLVGQYKLAVDVALEHDDLDLAIHNARRCRLSNSGKRKIWLSILNYEAKKGDMNALLKFYQESDGVLTIADVLNSIPVNSSNGATLGMFRSEIEKSLDQYETDIHLLNMELEQHKKTMD</sequence>
<dbReference type="AlphaFoldDB" id="A0A7J6RD14"/>
<keyword evidence="1" id="KW-0479">Metal-binding</keyword>
<gene>
    <name evidence="5" type="primary">VPS18_1</name>
    <name evidence="5" type="ORF">FOZ62_008325</name>
    <name evidence="6" type="ORF">FOZ63_009129</name>
</gene>
<reference evidence="7 8" key="1">
    <citation type="submission" date="2020-04" db="EMBL/GenBank/DDBJ databases">
        <title>Perkinsus olseni comparative genomics.</title>
        <authorList>
            <person name="Bogema D.R."/>
        </authorList>
    </citation>
    <scope>NUCLEOTIDE SEQUENCE [LARGE SCALE GENOMIC DNA]</scope>
    <source>
        <strain evidence="5">ATCC PRA-205</strain>
        <strain evidence="6 7">ATCC PRA-207</strain>
    </source>
</reference>
<keyword evidence="4" id="KW-0175">Coiled coil</keyword>
<comment type="caution">
    <text evidence="5">The sequence shown here is derived from an EMBL/GenBank/DDBJ whole genome shotgun (WGS) entry which is preliminary data.</text>
</comment>